<dbReference type="InterPro" id="IPR040258">
    <property type="entry name" value="Spt16"/>
</dbReference>
<keyword evidence="8 10" id="KW-0234">DNA repair</keyword>
<dbReference type="Pfam" id="PF24824">
    <property type="entry name" value="PH_SPT16"/>
    <property type="match status" value="1"/>
</dbReference>
<evidence type="ECO:0000256" key="8">
    <source>
        <dbReference type="ARBA" id="ARBA00023204"/>
    </source>
</evidence>
<keyword evidence="9 10" id="KW-0539">Nucleus</keyword>
<organism evidence="13">
    <name type="scientific">Leptocylindrus danicus</name>
    <dbReference type="NCBI Taxonomy" id="163516"/>
    <lineage>
        <taxon>Eukaryota</taxon>
        <taxon>Sar</taxon>
        <taxon>Stramenopiles</taxon>
        <taxon>Ochrophyta</taxon>
        <taxon>Bacillariophyta</taxon>
        <taxon>Coscinodiscophyceae</taxon>
        <taxon>Chaetocerotophycidae</taxon>
        <taxon>Leptocylindrales</taxon>
        <taxon>Leptocylindraceae</taxon>
        <taxon>Leptocylindrus</taxon>
    </lineage>
</organism>
<evidence type="ECO:0000256" key="6">
    <source>
        <dbReference type="ARBA" id="ARBA00023054"/>
    </source>
</evidence>
<evidence type="ECO:0000256" key="11">
    <source>
        <dbReference type="SAM" id="MobiDB-lite"/>
    </source>
</evidence>
<feature type="region of interest" description="Disordered" evidence="11">
    <location>
        <begin position="819"/>
        <end position="841"/>
    </location>
</feature>
<feature type="region of interest" description="Disordered" evidence="11">
    <location>
        <begin position="395"/>
        <end position="419"/>
    </location>
</feature>
<dbReference type="GO" id="GO:0006368">
    <property type="term" value="P:transcription elongation by RNA polymerase II"/>
    <property type="evidence" value="ECO:0007669"/>
    <property type="project" value="TreeGrafter"/>
</dbReference>
<dbReference type="InterPro" id="IPR013719">
    <property type="entry name" value="RTT106/SPT16-like_middle_dom"/>
</dbReference>
<dbReference type="Pfam" id="PF08512">
    <property type="entry name" value="Rttp106-like_middle"/>
    <property type="match status" value="1"/>
</dbReference>
<feature type="compositionally biased region" description="Acidic residues" evidence="11">
    <location>
        <begin position="279"/>
        <end position="288"/>
    </location>
</feature>
<comment type="function">
    <text evidence="10">Component of the FACT complex, a general chromatin factor that acts to reorganize nucleosomes. The FACT complex is involved in multiple processes that require DNA as a template such as mRNA elongation, DNA replication and DNA repair. During transcription elongation the FACT complex acts as a histone chaperone that both destabilizes and restores nucleosomal structure. It facilitates the passage of RNA polymerase II and transcription by promoting the dissociation of one histone H2A-H2B dimer from the nucleosome, then subsequently promotes the reestablishment of the nucleosome following the passage of RNA polymerase II.</text>
</comment>
<proteinExistence type="inferred from homology"/>
<evidence type="ECO:0000256" key="2">
    <source>
        <dbReference type="ARBA" id="ARBA00022454"/>
    </source>
</evidence>
<feature type="region of interest" description="Disordered" evidence="11">
    <location>
        <begin position="509"/>
        <end position="558"/>
    </location>
</feature>
<dbReference type="InterPro" id="IPR056866">
    <property type="entry name" value="Znf_WRKY19"/>
</dbReference>
<dbReference type="GO" id="GO:0006281">
    <property type="term" value="P:DNA repair"/>
    <property type="evidence" value="ECO:0007669"/>
    <property type="project" value="UniProtKB-UniRule"/>
</dbReference>
<keyword evidence="4 10" id="KW-0227">DNA damage</keyword>
<feature type="compositionally biased region" description="Polar residues" evidence="11">
    <location>
        <begin position="395"/>
        <end position="405"/>
    </location>
</feature>
<keyword evidence="5 10" id="KW-0805">Transcription regulation</keyword>
<feature type="region of interest" description="Disordered" evidence="11">
    <location>
        <begin position="276"/>
        <end position="326"/>
    </location>
</feature>
<comment type="subcellular location">
    <subcellularLocation>
        <location evidence="10">Nucleus</location>
    </subcellularLocation>
    <subcellularLocation>
        <location evidence="10">Chromosome</location>
    </subcellularLocation>
</comment>
<dbReference type="GO" id="GO:0006260">
    <property type="term" value="P:DNA replication"/>
    <property type="evidence" value="ECO:0007669"/>
    <property type="project" value="UniProtKB-KW"/>
</dbReference>
<evidence type="ECO:0000256" key="1">
    <source>
        <dbReference type="ARBA" id="ARBA00010779"/>
    </source>
</evidence>
<dbReference type="GO" id="GO:0035101">
    <property type="term" value="C:FACT complex"/>
    <property type="evidence" value="ECO:0007669"/>
    <property type="project" value="UniProtKB-UniRule"/>
</dbReference>
<dbReference type="SMART" id="SM01287">
    <property type="entry name" value="Rtt106"/>
    <property type="match status" value="1"/>
</dbReference>
<feature type="domain" description="Histone chaperone RTT106/FACT complex subunit SPT16-like middle" evidence="12">
    <location>
        <begin position="143"/>
        <end position="233"/>
    </location>
</feature>
<dbReference type="FunFam" id="2.30.29.30:FF:000017">
    <property type="entry name" value="FACT complex subunit SPT16"/>
    <property type="match status" value="1"/>
</dbReference>
<dbReference type="PANTHER" id="PTHR13980:SF15">
    <property type="entry name" value="FACT COMPLEX SUBUNIT SPT16"/>
    <property type="match status" value="1"/>
</dbReference>
<evidence type="ECO:0000259" key="12">
    <source>
        <dbReference type="SMART" id="SM01287"/>
    </source>
</evidence>
<dbReference type="Pfam" id="PF24906">
    <property type="entry name" value="Zf_WRKY19"/>
    <property type="match status" value="4"/>
</dbReference>
<evidence type="ECO:0000256" key="4">
    <source>
        <dbReference type="ARBA" id="ARBA00022763"/>
    </source>
</evidence>
<comment type="subunit">
    <text evidence="10">Component of the FACT complex.</text>
</comment>
<evidence type="ECO:0000313" key="13">
    <source>
        <dbReference type="EMBL" id="CAD9559979.1"/>
    </source>
</evidence>
<keyword evidence="7 10" id="KW-0804">Transcription</keyword>
<dbReference type="PANTHER" id="PTHR13980">
    <property type="entry name" value="CDC68 RELATED"/>
    <property type="match status" value="1"/>
</dbReference>
<evidence type="ECO:0000256" key="10">
    <source>
        <dbReference type="RuleBase" id="RU367052"/>
    </source>
</evidence>
<evidence type="ECO:0000256" key="9">
    <source>
        <dbReference type="ARBA" id="ARBA00023242"/>
    </source>
</evidence>
<feature type="compositionally biased region" description="Low complexity" evidence="11">
    <location>
        <begin position="509"/>
        <end position="535"/>
    </location>
</feature>
<dbReference type="EMBL" id="HBGY01003783">
    <property type="protein sequence ID" value="CAD9559979.1"/>
    <property type="molecule type" value="Transcribed_RNA"/>
</dbReference>
<keyword evidence="2 10" id="KW-0158">Chromosome</keyword>
<dbReference type="InterPro" id="IPR011993">
    <property type="entry name" value="PH-like_dom_sf"/>
</dbReference>
<dbReference type="Gene3D" id="2.30.29.150">
    <property type="match status" value="1"/>
</dbReference>
<gene>
    <name evidence="13" type="ORF">LDAN0321_LOCUS2331</name>
</gene>
<sequence length="1139" mass="124200">MRPVLSGRKTQGNLEVHANGLRFVSQKGELLDIMYNNIQNAIFQPCESEVMVLLHFHLKNDIMIGKKKHNDVQFYTEVVDVSLQVDNRTTIYDPDEMDDEQRERQLRKKLNMAFKEFARKVESTAKKYDHDLEFDVPYRDLGFYGTPHREMVFLQPTLHSLINVTETPFCCVPLDEIDHVHFERITFASKAFDMVFINKDFSKQPWRVDMVGNDDKDSIQDWLTDMEISFTEGPMNLNWKQIMNTISGDDRFYEETEDDLVTPKEAGWEFLRMVGKESDESDDDDEEDDHHHSSSSDGNDDIANKSSRRRRGGHNGHEDHEDDGDQVIDELSYGVWSIIQGTSNAAANTIAALPMNHNNKATSMTSASEETSTSSTSSSAGLGLLVQAFQVDPTTANSADNEPTKSSSLSQQSQHDDHHHLDEADADLHDIQMHTDHHHHDAMQQQQQQLVGVSPHNAINSYNDVNEINIQIIREKMDKLEEFVQAFLGISVFDIADVWMPNNRHIMSTKSSLNSSTASSPLSTAKQKSSSSSNTAEEDDEEEDVHLQHVSSHMKDPNNANLQAFSTLSTRATIKYWSGAVGRAFASGNPVWSCNENMITDVLTDSNRAQAFDKACIKAALSVPVLGYMYYRNKSQSQSQSQQQSVTSCKRVSVCVLTFYSQKRVASNPKVLRFVQKAVRLVWDGAYRMSVNVNPTPSPPPPGAVSRKRMHDEIASSTNDGMDMDQDHVVLPMSKRELVEEVTTADTTMSSGVPNPLAPHCTPSSSTVTATANHHLPVICLPVNMAMSNEDTVAAMTMAAAVNTAANISIATNTSAAATTSHNTNNNNHVSSNSISASTSTSTTMEEQFPVAVSALTARILGGTSFPLQFGNNNNNNNSSSNVSVSSNSVVIQDGKKSAASSSAITTVIPDGVTSNTTPPPPQTKLSGSTTLRICRIQGCDDLTHGRKPYCLKHSGNRNCEFLGCTKCAQGSTRFCIAHGGGRRCTFPGCDKGARDKFFCAAHGGGKRCSHPQCGKSAVGGSTLCTSHGGGRRCAKDGCSKSAQAATNFCVRHGGGKKCASAGCQKVARGRTAYCAAHGGGVRCKMDGCNRVAIGKKQLCRAHREAATNVDTSRASSSNVCATATSTAAGDPTDVDVSL</sequence>
<name>A0A7S2JWY8_9STRA</name>
<evidence type="ECO:0000256" key="5">
    <source>
        <dbReference type="ARBA" id="ARBA00023015"/>
    </source>
</evidence>
<dbReference type="InterPro" id="IPR056595">
    <property type="entry name" value="Fact-SPT16_PH"/>
</dbReference>
<dbReference type="GO" id="GO:0031491">
    <property type="term" value="F:nucleosome binding"/>
    <property type="evidence" value="ECO:0007669"/>
    <property type="project" value="TreeGrafter"/>
</dbReference>
<keyword evidence="6" id="KW-0175">Coiled coil</keyword>
<evidence type="ECO:0000256" key="7">
    <source>
        <dbReference type="ARBA" id="ARBA00023163"/>
    </source>
</evidence>
<dbReference type="Gene3D" id="2.30.29.30">
    <property type="entry name" value="Pleckstrin-homology domain (PH domain)/Phosphotyrosine-binding domain (PTB)"/>
    <property type="match status" value="1"/>
</dbReference>
<keyword evidence="3 10" id="KW-0235">DNA replication</keyword>
<reference evidence="13" key="1">
    <citation type="submission" date="2021-01" db="EMBL/GenBank/DDBJ databases">
        <authorList>
            <person name="Corre E."/>
            <person name="Pelletier E."/>
            <person name="Niang G."/>
            <person name="Scheremetjew M."/>
            <person name="Finn R."/>
            <person name="Kale V."/>
            <person name="Holt S."/>
            <person name="Cochrane G."/>
            <person name="Meng A."/>
            <person name="Brown T."/>
            <person name="Cohen L."/>
        </authorList>
    </citation>
    <scope>NUCLEOTIDE SEQUENCE</scope>
    <source>
        <strain evidence="13">B650</strain>
    </source>
</reference>
<evidence type="ECO:0000256" key="3">
    <source>
        <dbReference type="ARBA" id="ARBA00022705"/>
    </source>
</evidence>
<dbReference type="AlphaFoldDB" id="A0A7S2JWY8"/>
<comment type="similarity">
    <text evidence="1 10">Belongs to the peptidase M24 family. SPT16 subfamily.</text>
</comment>
<accession>A0A7S2JWY8</accession>
<protein>
    <recommendedName>
        <fullName evidence="10">FACT complex subunit</fullName>
    </recommendedName>
</protein>